<dbReference type="GO" id="GO:0016020">
    <property type="term" value="C:membrane"/>
    <property type="evidence" value="ECO:0007669"/>
    <property type="project" value="UniProtKB-SubCell"/>
</dbReference>
<name>A0A9D1UVC3_9MICC</name>
<accession>A0A9D1UVC3</accession>
<gene>
    <name evidence="8" type="ORF">H9871_12790</name>
</gene>
<evidence type="ECO:0000256" key="1">
    <source>
        <dbReference type="ARBA" id="ARBA00004141"/>
    </source>
</evidence>
<evidence type="ECO:0000256" key="6">
    <source>
        <dbReference type="SAM" id="Phobius"/>
    </source>
</evidence>
<feature type="transmembrane region" description="Helical" evidence="6">
    <location>
        <begin position="315"/>
        <end position="336"/>
    </location>
</feature>
<dbReference type="Proteomes" id="UP000824151">
    <property type="component" value="Unassembled WGS sequence"/>
</dbReference>
<reference evidence="8" key="2">
    <citation type="submission" date="2021-04" db="EMBL/GenBank/DDBJ databases">
        <authorList>
            <person name="Gilroy R."/>
        </authorList>
    </citation>
    <scope>NUCLEOTIDE SEQUENCE</scope>
    <source>
        <strain evidence="8">ChiHejej3B27-3195</strain>
    </source>
</reference>
<evidence type="ECO:0000313" key="9">
    <source>
        <dbReference type="Proteomes" id="UP000824151"/>
    </source>
</evidence>
<dbReference type="InterPro" id="IPR013525">
    <property type="entry name" value="ABC2_TM"/>
</dbReference>
<feature type="region of interest" description="Disordered" evidence="5">
    <location>
        <begin position="1"/>
        <end position="32"/>
    </location>
</feature>
<keyword evidence="4 6" id="KW-0472">Membrane</keyword>
<feature type="transmembrane region" description="Helical" evidence="6">
    <location>
        <begin position="55"/>
        <end position="77"/>
    </location>
</feature>
<feature type="transmembrane region" description="Helical" evidence="6">
    <location>
        <begin position="231"/>
        <end position="257"/>
    </location>
</feature>
<sequence>MTTPNAHEHATENTPRGTAAAAAAGPGDGPAPLNTWQATTLVAEREITTQVRSKSFVIGLIITLVLIVGGIVLTNVFGGNDSASDVAVESGIEIPDAAQEGTPLPGASGIEPVDAADRESAEQMLRDGEVEAAIVTNPDHPTGMTVIGLDAAPADIAQSLSVSPDIEVLDPGDQDEGLRFIVAILFGLVFMILSMGSGTMIVQNTVQEKQSRIVEILLSSISARALLGGKVLGNSVIAVGQAILYAAASAGALLVMGQGGLLDTLTWPMLWFVLFFVPGFLLVASMFAASGALVSRQEDAGSVMTPTMMLVMAPYMLVVFFNTNTTVMAVASYIPFSAPVAMPLRMFFGDAQWFEPLLALGILLATAALVMLLAARIYSRSLLHTGQRMKLTSALRAKG</sequence>
<feature type="transmembrane region" description="Helical" evidence="6">
    <location>
        <begin position="180"/>
        <end position="202"/>
    </location>
</feature>
<evidence type="ECO:0000256" key="5">
    <source>
        <dbReference type="SAM" id="MobiDB-lite"/>
    </source>
</evidence>
<feature type="domain" description="ABC-2 type transporter transmembrane" evidence="7">
    <location>
        <begin position="54"/>
        <end position="375"/>
    </location>
</feature>
<evidence type="ECO:0000256" key="2">
    <source>
        <dbReference type="ARBA" id="ARBA00022692"/>
    </source>
</evidence>
<feature type="compositionally biased region" description="Basic and acidic residues" evidence="5">
    <location>
        <begin position="1"/>
        <end position="11"/>
    </location>
</feature>
<reference evidence="8" key="1">
    <citation type="journal article" date="2021" name="PeerJ">
        <title>Extensive microbial diversity within the chicken gut microbiome revealed by metagenomics and culture.</title>
        <authorList>
            <person name="Gilroy R."/>
            <person name="Ravi A."/>
            <person name="Getino M."/>
            <person name="Pursley I."/>
            <person name="Horton D.L."/>
            <person name="Alikhan N.F."/>
            <person name="Baker D."/>
            <person name="Gharbi K."/>
            <person name="Hall N."/>
            <person name="Watson M."/>
            <person name="Adriaenssens E.M."/>
            <person name="Foster-Nyarko E."/>
            <person name="Jarju S."/>
            <person name="Secka A."/>
            <person name="Antonio M."/>
            <person name="Oren A."/>
            <person name="Chaudhuri R.R."/>
            <person name="La Ragione R."/>
            <person name="Hildebrand F."/>
            <person name="Pallen M.J."/>
        </authorList>
    </citation>
    <scope>NUCLEOTIDE SEQUENCE</scope>
    <source>
        <strain evidence="8">ChiHejej3B27-3195</strain>
    </source>
</reference>
<keyword evidence="3 6" id="KW-1133">Transmembrane helix</keyword>
<evidence type="ECO:0000256" key="4">
    <source>
        <dbReference type="ARBA" id="ARBA00023136"/>
    </source>
</evidence>
<feature type="transmembrane region" description="Helical" evidence="6">
    <location>
        <begin position="269"/>
        <end position="294"/>
    </location>
</feature>
<feature type="transmembrane region" description="Helical" evidence="6">
    <location>
        <begin position="356"/>
        <end position="379"/>
    </location>
</feature>
<comment type="caution">
    <text evidence="8">The sequence shown here is derived from an EMBL/GenBank/DDBJ whole genome shotgun (WGS) entry which is preliminary data.</text>
</comment>
<dbReference type="EMBL" id="DXGD01000477">
    <property type="protein sequence ID" value="HIX01007.1"/>
    <property type="molecule type" value="Genomic_DNA"/>
</dbReference>
<dbReference type="PANTHER" id="PTHR43471">
    <property type="entry name" value="ABC TRANSPORTER PERMEASE"/>
    <property type="match status" value="1"/>
</dbReference>
<dbReference type="Pfam" id="PF12698">
    <property type="entry name" value="ABC2_membrane_3"/>
    <property type="match status" value="1"/>
</dbReference>
<comment type="subcellular location">
    <subcellularLocation>
        <location evidence="1">Membrane</location>
        <topology evidence="1">Multi-pass membrane protein</topology>
    </subcellularLocation>
</comment>
<dbReference type="GO" id="GO:0140359">
    <property type="term" value="F:ABC-type transporter activity"/>
    <property type="evidence" value="ECO:0007669"/>
    <property type="project" value="InterPro"/>
</dbReference>
<evidence type="ECO:0000256" key="3">
    <source>
        <dbReference type="ARBA" id="ARBA00022989"/>
    </source>
</evidence>
<protein>
    <submittedName>
        <fullName evidence="8">ABC transporter permease</fullName>
    </submittedName>
</protein>
<dbReference type="AlphaFoldDB" id="A0A9D1UVC3"/>
<proteinExistence type="predicted"/>
<organism evidence="8 9">
    <name type="scientific">Candidatus Nesterenkonia stercoripullorum</name>
    <dbReference type="NCBI Taxonomy" id="2838701"/>
    <lineage>
        <taxon>Bacteria</taxon>
        <taxon>Bacillati</taxon>
        <taxon>Actinomycetota</taxon>
        <taxon>Actinomycetes</taxon>
        <taxon>Micrococcales</taxon>
        <taxon>Micrococcaceae</taxon>
        <taxon>Nesterenkonia</taxon>
    </lineage>
</organism>
<keyword evidence="2 6" id="KW-0812">Transmembrane</keyword>
<evidence type="ECO:0000259" key="7">
    <source>
        <dbReference type="Pfam" id="PF12698"/>
    </source>
</evidence>
<dbReference type="PANTHER" id="PTHR43471:SF3">
    <property type="entry name" value="ABC TRANSPORTER PERMEASE PROTEIN NATB"/>
    <property type="match status" value="1"/>
</dbReference>
<evidence type="ECO:0000313" key="8">
    <source>
        <dbReference type="EMBL" id="HIX01007.1"/>
    </source>
</evidence>